<dbReference type="Pfam" id="PF01659">
    <property type="entry name" value="Luteo_Vpg"/>
    <property type="match status" value="1"/>
</dbReference>
<protein>
    <submittedName>
        <fullName evidence="4">P4 protein</fullName>
    </submittedName>
</protein>
<keyword evidence="5" id="KW-1185">Reference proteome</keyword>
<dbReference type="InterPro" id="IPR001964">
    <property type="entry name" value="Luteo_VPG"/>
</dbReference>
<evidence type="ECO:0000313" key="4">
    <source>
        <dbReference type="EMBL" id="DAZ87609.1"/>
    </source>
</evidence>
<organism evidence="4 5">
    <name type="scientific">Kalanchoe marnieriana polerovirus</name>
    <dbReference type="NCBI Taxonomy" id="2885086"/>
    <lineage>
        <taxon>Viruses</taxon>
        <taxon>Riboviria</taxon>
        <taxon>Orthornavirae</taxon>
        <taxon>Pisuviricota</taxon>
        <taxon>Pisoniviricetes</taxon>
        <taxon>Sobelivirales</taxon>
        <taxon>Solemoviridae</taxon>
        <taxon>Polerovirus</taxon>
        <taxon>Polerovirus KMPV</taxon>
    </lineage>
</organism>
<evidence type="ECO:0000256" key="3">
    <source>
        <dbReference type="SAM" id="MobiDB-lite"/>
    </source>
</evidence>
<keyword evidence="1" id="KW-0813">Transport</keyword>
<sequence length="174" mass="19567">MEEDDHVGHNDVNAFSQWLWSKPLGQHDAKEDDEEEVLVGAEELCLPEQEVQSRHLFSRKTVSREVPVEISRSGRVYQTAQHSRMEYSRPTMNIKSRWSHWSSSPRPLPNPPVPSLTSWTHTVNSHHSPPQLTNSGSPSPGGGRLRRLSLMAPSGTTPRKISSVSSTRGTERLQ</sequence>
<dbReference type="PRINTS" id="PR00912">
    <property type="entry name" value="LVIRUSORF5"/>
</dbReference>
<keyword evidence="2" id="KW-0916">Viral movement protein</keyword>
<feature type="region of interest" description="Disordered" evidence="3">
    <location>
        <begin position="97"/>
        <end position="174"/>
    </location>
</feature>
<name>A0AAD2KQ61_9VIRU</name>
<accession>A0AAD2KQ61</accession>
<feature type="compositionally biased region" description="Polar residues" evidence="3">
    <location>
        <begin position="119"/>
        <end position="134"/>
    </location>
</feature>
<evidence type="ECO:0000313" key="5">
    <source>
        <dbReference type="Proteomes" id="UP001246859"/>
    </source>
</evidence>
<proteinExistence type="predicted"/>
<evidence type="ECO:0000256" key="1">
    <source>
        <dbReference type="ARBA" id="ARBA00022448"/>
    </source>
</evidence>
<dbReference type="Proteomes" id="UP001246859">
    <property type="component" value="Segment"/>
</dbReference>
<feature type="compositionally biased region" description="Polar residues" evidence="3">
    <location>
        <begin position="154"/>
        <end position="168"/>
    </location>
</feature>
<reference evidence="4" key="1">
    <citation type="journal article" date="2022" name="Virus Genes">
        <title>Exploration of plant transcriptomes reveals five putative novel poleroviruses and an enamovirus.</title>
        <authorList>
            <person name="Kavi Sidharthan V."/>
            <person name="Nagendran K."/>
            <person name="Baranwal V.K."/>
        </authorList>
    </citation>
    <scope>NUCLEOTIDE SEQUENCE</scope>
    <source>
        <strain evidence="4">Kal mar</strain>
    </source>
</reference>
<evidence type="ECO:0000256" key="2">
    <source>
        <dbReference type="ARBA" id="ARBA00023031"/>
    </source>
</evidence>
<dbReference type="EMBL" id="BK059371">
    <property type="protein sequence ID" value="DAZ87609.1"/>
    <property type="molecule type" value="Genomic_RNA"/>
</dbReference>
<gene>
    <name evidence="4" type="primary">ORF4</name>
</gene>
<dbReference type="GO" id="GO:0046740">
    <property type="term" value="P:transport of virus in host, cell to cell"/>
    <property type="evidence" value="ECO:0007669"/>
    <property type="project" value="UniProtKB-KW"/>
</dbReference>